<proteinExistence type="predicted"/>
<sequence>MPQAIDLLFGECLKFQQRPFPNATFGMKFAMRDFAFTTGRAGNDLAMKADLALV</sequence>
<gene>
    <name evidence="1" type="ORF">KJP28_12670</name>
</gene>
<evidence type="ECO:0000313" key="1">
    <source>
        <dbReference type="EMBL" id="MBV7379778.1"/>
    </source>
</evidence>
<keyword evidence="2" id="KW-1185">Reference proteome</keyword>
<organism evidence="1 2">
    <name type="scientific">Maritimibacter dapengensis</name>
    <dbReference type="NCBI Taxonomy" id="2836868"/>
    <lineage>
        <taxon>Bacteria</taxon>
        <taxon>Pseudomonadati</taxon>
        <taxon>Pseudomonadota</taxon>
        <taxon>Alphaproteobacteria</taxon>
        <taxon>Rhodobacterales</taxon>
        <taxon>Roseobacteraceae</taxon>
        <taxon>Maritimibacter</taxon>
    </lineage>
</organism>
<dbReference type="Proteomes" id="UP000756530">
    <property type="component" value="Unassembled WGS sequence"/>
</dbReference>
<accession>A0ABS6T3H3</accession>
<dbReference type="EMBL" id="JAHUZE010000003">
    <property type="protein sequence ID" value="MBV7379778.1"/>
    <property type="molecule type" value="Genomic_DNA"/>
</dbReference>
<protein>
    <submittedName>
        <fullName evidence="1">Uncharacterized protein</fullName>
    </submittedName>
</protein>
<name>A0ABS6T3H3_9RHOB</name>
<evidence type="ECO:0000313" key="2">
    <source>
        <dbReference type="Proteomes" id="UP000756530"/>
    </source>
</evidence>
<reference evidence="1 2" key="1">
    <citation type="submission" date="2021-05" db="EMBL/GenBank/DDBJ databases">
        <title>Culturable bacteria isolated from Daya Bay.</title>
        <authorList>
            <person name="Zheng W."/>
            <person name="Yu S."/>
            <person name="Huang Y."/>
        </authorList>
    </citation>
    <scope>NUCLEOTIDE SEQUENCE [LARGE SCALE GENOMIC DNA]</scope>
    <source>
        <strain evidence="1 2">DP4N28-5</strain>
    </source>
</reference>
<dbReference type="RefSeq" id="WP_218392970.1">
    <property type="nucleotide sequence ID" value="NZ_JAHUZE010000003.1"/>
</dbReference>
<comment type="caution">
    <text evidence="1">The sequence shown here is derived from an EMBL/GenBank/DDBJ whole genome shotgun (WGS) entry which is preliminary data.</text>
</comment>